<reference evidence="2" key="1">
    <citation type="submission" date="2022-01" db="EMBL/GenBank/DDBJ databases">
        <authorList>
            <person name="King R."/>
        </authorList>
    </citation>
    <scope>NUCLEOTIDE SEQUENCE</scope>
</reference>
<keyword evidence="1" id="KW-0812">Transmembrane</keyword>
<name>A0A9P0JB82_9DIPT</name>
<dbReference type="AlphaFoldDB" id="A0A9P0JB82"/>
<reference evidence="2" key="2">
    <citation type="submission" date="2022-10" db="EMBL/GenBank/DDBJ databases">
        <authorList>
            <consortium name="ENA_rothamsted_submissions"/>
            <consortium name="culmorum"/>
            <person name="King R."/>
        </authorList>
    </citation>
    <scope>NUCLEOTIDE SEQUENCE</scope>
</reference>
<gene>
    <name evidence="2" type="ORF">CHIRRI_LOCUS12606</name>
</gene>
<organism evidence="2 3">
    <name type="scientific">Chironomus riparius</name>
    <dbReference type="NCBI Taxonomy" id="315576"/>
    <lineage>
        <taxon>Eukaryota</taxon>
        <taxon>Metazoa</taxon>
        <taxon>Ecdysozoa</taxon>
        <taxon>Arthropoda</taxon>
        <taxon>Hexapoda</taxon>
        <taxon>Insecta</taxon>
        <taxon>Pterygota</taxon>
        <taxon>Neoptera</taxon>
        <taxon>Endopterygota</taxon>
        <taxon>Diptera</taxon>
        <taxon>Nematocera</taxon>
        <taxon>Chironomoidea</taxon>
        <taxon>Chironomidae</taxon>
        <taxon>Chironominae</taxon>
        <taxon>Chironomus</taxon>
    </lineage>
</organism>
<dbReference type="Proteomes" id="UP001153620">
    <property type="component" value="Chromosome 3"/>
</dbReference>
<proteinExistence type="predicted"/>
<accession>A0A9P0JB82</accession>
<evidence type="ECO:0000313" key="2">
    <source>
        <dbReference type="EMBL" id="CAH1730590.1"/>
    </source>
</evidence>
<keyword evidence="1" id="KW-0472">Membrane</keyword>
<keyword evidence="3" id="KW-1185">Reference proteome</keyword>
<keyword evidence="1" id="KW-1133">Transmembrane helix</keyword>
<evidence type="ECO:0000313" key="3">
    <source>
        <dbReference type="Proteomes" id="UP001153620"/>
    </source>
</evidence>
<sequence length="456" mass="53027">MNRLNEHSWIEICRFLGPMDILNLLLSLNFFKAIFSSSATLIRKFTLFLDERNFHEVFKNQSLLSIKFKNLSINCAAIDPKNVSIILRTYKNSIDNLSLSNVQSYEIISNCFYNFCYLKSLSLENCMVCVDKVNPLLLIKPLKSILFHNCDENVIKSFENQVNIEKVTICSYKYTYNGFPHDEFNNLLEKLTNLSHLVLDGDGTSSYFDVNRFPFKVKILETTSITFNFYVGLINSRIDFLKSQLGFLKELTIHKLPFDFDGNEFLKFIIEEMQLTKFYYGKIPLILKGTKQEIKEFSATETQVKSAFEMFRQFGSIRKFSLILSNIDICSDEIENVINPDTELFNNLEEFKLIDKSELRGLFGVFLGLYQKLINIKKLTFDTQDKNIEVILEESLPYMRNLKEICLTSNIPNAKSRFEIIKKLVGSLKKLIVPKDLIPIAQQVFEDQIEILEICY</sequence>
<dbReference type="EMBL" id="OU895879">
    <property type="protein sequence ID" value="CAH1730590.1"/>
    <property type="molecule type" value="Genomic_DNA"/>
</dbReference>
<protein>
    <recommendedName>
        <fullName evidence="4">F-box domain-containing protein</fullName>
    </recommendedName>
</protein>
<evidence type="ECO:0000256" key="1">
    <source>
        <dbReference type="SAM" id="Phobius"/>
    </source>
</evidence>
<feature type="transmembrane region" description="Helical" evidence="1">
    <location>
        <begin position="21"/>
        <end position="42"/>
    </location>
</feature>
<evidence type="ECO:0008006" key="4">
    <source>
        <dbReference type="Google" id="ProtNLM"/>
    </source>
</evidence>